<evidence type="ECO:0000256" key="3">
    <source>
        <dbReference type="SAM" id="SignalP"/>
    </source>
</evidence>
<protein>
    <submittedName>
        <fullName evidence="5">Amino acid/amide ABC transporter substrate-binding protein, HAAT family</fullName>
    </submittedName>
</protein>
<sequence length="383" mass="41748">MRRFGWLWAWLLVGMTAGAAWAADPIVLGKLAALTGSGATWGEHYQNISILAVEEINAKGGLLGRPVELVIYDTKGRPEDTVNAARRMIEKDKVVAIAGTNYSGLQIAIRPLSERAQVPILATSATNPAVTVDAKTGKPYPYSFRICFTDPYQGTIMAEFAYRKLKLAKAAIFHDVGSDYAEGMKQFFVERYAKLGGKVAGTYGYRDGDVDFRAQITNAKVSGAQVVILPGLYKEMALIIKQAAEMGWNPVFIGGDGYSPAMYEIAGKAMENTYWVTHIAFDDPVLKPLIAKYTKRFGKPPVEIVSITLGYDAMYALFDAIRRAGTTDGAAVAKALSQTKGLQLVDFKLTMDPKTHDPFNKPAAILKIVDGKETLFEKVTPGD</sequence>
<dbReference type="STRING" id="584708.Apau_0297"/>
<dbReference type="PANTHER" id="PTHR30483:SF6">
    <property type="entry name" value="PERIPLASMIC BINDING PROTEIN OF ABC TRANSPORTER FOR NATURAL AMINO ACIDS"/>
    <property type="match status" value="1"/>
</dbReference>
<feature type="domain" description="Leucine-binding protein" evidence="4">
    <location>
        <begin position="25"/>
        <end position="371"/>
    </location>
</feature>
<dbReference type="CDD" id="cd06347">
    <property type="entry name" value="PBP1_ABC_LivK_ligand_binding-like"/>
    <property type="match status" value="1"/>
</dbReference>
<comment type="similarity">
    <text evidence="1">Belongs to the leucine-binding protein family.</text>
</comment>
<dbReference type="Gene3D" id="3.40.50.2300">
    <property type="match status" value="2"/>
</dbReference>
<keyword evidence="2 3" id="KW-0732">Signal</keyword>
<dbReference type="SUPFAM" id="SSF53822">
    <property type="entry name" value="Periplasmic binding protein-like I"/>
    <property type="match status" value="1"/>
</dbReference>
<accession>E3CYK1</accession>
<dbReference type="Pfam" id="PF13458">
    <property type="entry name" value="Peripla_BP_6"/>
    <property type="match status" value="1"/>
</dbReference>
<reference evidence="5 6" key="1">
    <citation type="journal article" date="2010" name="Stand. Genomic Sci.">
        <title>Non-contiguous finished genome sequence of Aminomonas paucivorans type strain (GLU-3).</title>
        <authorList>
            <person name="Pitluck S."/>
            <person name="Yasawong M."/>
            <person name="Held B."/>
            <person name="Lapidus A."/>
            <person name="Nolan M."/>
            <person name="Copeland A."/>
            <person name="Lucas S."/>
            <person name="Del Rio T.G."/>
            <person name="Tice H."/>
            <person name="Cheng J.F."/>
            <person name="Chertkov O."/>
            <person name="Goodwin L."/>
            <person name="Tapia R."/>
            <person name="Han C."/>
            <person name="Liolios K."/>
            <person name="Ivanova N."/>
            <person name="Mavromatis K."/>
            <person name="Ovchinnikova G."/>
            <person name="Pati A."/>
            <person name="Chen A."/>
            <person name="Palaniappan K."/>
            <person name="Land M."/>
            <person name="Hauser L."/>
            <person name="Chang Y.J."/>
            <person name="Jeffries C.D."/>
            <person name="Pukall R."/>
            <person name="Spring S."/>
            <person name="Rohde M."/>
            <person name="Sikorski J."/>
            <person name="Goker M."/>
            <person name="Woyke T."/>
            <person name="Bristow J."/>
            <person name="Eisen J.A."/>
            <person name="Markowitz V."/>
            <person name="Hugenholtz P."/>
            <person name="Kyrpides N.C."/>
            <person name="Klenk H.P."/>
        </authorList>
    </citation>
    <scope>NUCLEOTIDE SEQUENCE [LARGE SCALE GENOMIC DNA]</scope>
    <source>
        <strain evidence="5 6">DSM 12260</strain>
    </source>
</reference>
<dbReference type="HOGENOM" id="CLU_027128_6_1_0"/>
<dbReference type="InterPro" id="IPR028082">
    <property type="entry name" value="Peripla_BP_I"/>
</dbReference>
<dbReference type="OrthoDB" id="1392at2"/>
<feature type="signal peptide" evidence="3">
    <location>
        <begin position="1"/>
        <end position="22"/>
    </location>
</feature>
<dbReference type="PaxDb" id="584708-Apau_0297"/>
<dbReference type="AlphaFoldDB" id="E3CYK1"/>
<dbReference type="EMBL" id="CM001022">
    <property type="protein sequence ID" value="EFQ22732.1"/>
    <property type="molecule type" value="Genomic_DNA"/>
</dbReference>
<gene>
    <name evidence="5" type="ORF">Apau_0297</name>
</gene>
<evidence type="ECO:0000259" key="4">
    <source>
        <dbReference type="Pfam" id="PF13458"/>
    </source>
</evidence>
<evidence type="ECO:0000256" key="2">
    <source>
        <dbReference type="ARBA" id="ARBA00022729"/>
    </source>
</evidence>
<proteinExistence type="inferred from homology"/>
<evidence type="ECO:0000313" key="5">
    <source>
        <dbReference type="EMBL" id="EFQ22732.1"/>
    </source>
</evidence>
<dbReference type="InterPro" id="IPR051010">
    <property type="entry name" value="BCAA_transport"/>
</dbReference>
<evidence type="ECO:0000313" key="6">
    <source>
        <dbReference type="Proteomes" id="UP000005096"/>
    </source>
</evidence>
<organism evidence="5 6">
    <name type="scientific">Aminomonas paucivorans DSM 12260</name>
    <dbReference type="NCBI Taxonomy" id="584708"/>
    <lineage>
        <taxon>Bacteria</taxon>
        <taxon>Thermotogati</taxon>
        <taxon>Synergistota</taxon>
        <taxon>Synergistia</taxon>
        <taxon>Synergistales</taxon>
        <taxon>Synergistaceae</taxon>
        <taxon>Aminomonas</taxon>
    </lineage>
</organism>
<dbReference type="eggNOG" id="COG0683">
    <property type="taxonomic scope" value="Bacteria"/>
</dbReference>
<keyword evidence="6" id="KW-1185">Reference proteome</keyword>
<evidence type="ECO:0000256" key="1">
    <source>
        <dbReference type="ARBA" id="ARBA00010062"/>
    </source>
</evidence>
<dbReference type="RefSeq" id="WP_006299879.1">
    <property type="nucleotide sequence ID" value="NZ_CM001022.1"/>
</dbReference>
<dbReference type="Proteomes" id="UP000005096">
    <property type="component" value="Chromosome"/>
</dbReference>
<dbReference type="PANTHER" id="PTHR30483">
    <property type="entry name" value="LEUCINE-SPECIFIC-BINDING PROTEIN"/>
    <property type="match status" value="1"/>
</dbReference>
<dbReference type="InterPro" id="IPR028081">
    <property type="entry name" value="Leu-bd"/>
</dbReference>
<name>E3CYK1_9BACT</name>
<feature type="chain" id="PRO_5003167937" evidence="3">
    <location>
        <begin position="23"/>
        <end position="383"/>
    </location>
</feature>